<evidence type="ECO:0000313" key="1">
    <source>
        <dbReference type="EMBL" id="VVM06024.1"/>
    </source>
</evidence>
<sequence length="284" mass="32440">MSLPIRSTADLLAVLRQHPEWREELRRELLTEDLMELPARFRKADRERREDSRKVWEALGKLEEAQRRTEATLQSFLATTEKRFSEVDARLSTLETTLHAFLEATEKRFDAAERRLHGIELELDWMGGKIIESDAQKKLANYLLDHVESAELLDPKTWNRIAAVALRTGAITGEERREIGWADALVVGEAPDTRKPVCGAVEISKALDKSHVERAERRSLLLLQALRAALAAEPEKFADLLPGAPEKSFGFGIGRRIIEEGRRFAQRKGVLFVRYRNGHDRREG</sequence>
<dbReference type="EMBL" id="CABFUZ020000104">
    <property type="protein sequence ID" value="VVM06024.1"/>
    <property type="molecule type" value="Genomic_DNA"/>
</dbReference>
<gene>
    <name evidence="1" type="ORF">MAMC_00924</name>
</gene>
<organism evidence="1 2">
    <name type="scientific">Methylacidimicrobium cyclopophantes</name>
    <dbReference type="NCBI Taxonomy" id="1041766"/>
    <lineage>
        <taxon>Bacteria</taxon>
        <taxon>Pseudomonadati</taxon>
        <taxon>Verrucomicrobiota</taxon>
        <taxon>Methylacidimicrobium</taxon>
    </lineage>
</organism>
<comment type="caution">
    <text evidence="1">The sequence shown here is derived from an EMBL/GenBank/DDBJ whole genome shotgun (WGS) entry which is preliminary data.</text>
</comment>
<dbReference type="AlphaFoldDB" id="A0A5E6M9F2"/>
<evidence type="ECO:0000313" key="2">
    <source>
        <dbReference type="Proteomes" id="UP000381693"/>
    </source>
</evidence>
<dbReference type="RefSeq" id="WP_142524984.1">
    <property type="nucleotide sequence ID" value="NZ_CABFUZ020000104.1"/>
</dbReference>
<accession>A0A5E6M9F2</accession>
<keyword evidence="2" id="KW-1185">Reference proteome</keyword>
<proteinExistence type="predicted"/>
<reference evidence="1" key="1">
    <citation type="submission" date="2019-09" db="EMBL/GenBank/DDBJ databases">
        <authorList>
            <person name="Cremers G."/>
        </authorList>
    </citation>
    <scope>NUCLEOTIDE SEQUENCE [LARGE SCALE GENOMIC DNA]</scope>
    <source>
        <strain evidence="1">3B</strain>
    </source>
</reference>
<dbReference type="Proteomes" id="UP000381693">
    <property type="component" value="Unassembled WGS sequence"/>
</dbReference>
<dbReference type="SUPFAM" id="SSF57997">
    <property type="entry name" value="Tropomyosin"/>
    <property type="match status" value="1"/>
</dbReference>
<name>A0A5E6M9F2_9BACT</name>
<dbReference type="OrthoDB" id="172386at2"/>
<protein>
    <submittedName>
        <fullName evidence="1">Uncharacterized protein</fullName>
    </submittedName>
</protein>